<evidence type="ECO:0000313" key="2">
    <source>
        <dbReference type="EMBL" id="KAF7415713.1"/>
    </source>
</evidence>
<comment type="caution">
    <text evidence="2">The sequence shown here is derived from an EMBL/GenBank/DDBJ whole genome shotgun (WGS) entry which is preliminary data.</text>
</comment>
<name>A0A834NQJ6_VESPE</name>
<sequence>MNLTKLQSKVVVNDENPRGQSESSKTRRRLIMKCSRTSHHFSRHLLSFSPSEALHLRHLLIFLLIGLTFLRSVLPCDYEKSRLCENEPEQLLTNEDIGYPRNEANKEQEQWTAQIEKENKPILKFPRRSEVGYSNDELARSDFILNDDIFMKDLLIKENGLSTRRRKRRKKSRTFVSSSRKGDPFVVNDTDSLVILCENTTVCDSRKENDTNPSLNGTSLKFVTENVSKVLEEDAPFVGFEGSQKFPVKVTHKPPLVVPQLEKFDRRHFRPPKVDVQEPTESTTPMEPPDLPKSPSRDVPLRRKTEEIESSTIKETEEEENISQTSEISSTTTDAFSKVETVSTIESTIFPVSTSTGEIETDPLRENIEHVVNAEETTTKKKEEEDSVTNPSVLEKINVTILGLFEMTQGQAPRSEGLCELQAARLAVDRVNEMNILRKFHLHLIHNDTKPIHFSWQNPNIHEFELAIISVPIDVGFSNLSTSTNATVLCIFFGNNTLTDHEIDLHNSLAQSDSNTMHAHSLVYNGRSTLL</sequence>
<feature type="compositionally biased region" description="Basic and acidic residues" evidence="1">
    <location>
        <begin position="295"/>
        <end position="315"/>
    </location>
</feature>
<feature type="region of interest" description="Disordered" evidence="1">
    <location>
        <begin position="268"/>
        <end position="329"/>
    </location>
</feature>
<gene>
    <name evidence="2" type="ORF">H0235_012305</name>
</gene>
<evidence type="ECO:0000313" key="3">
    <source>
        <dbReference type="Proteomes" id="UP000600918"/>
    </source>
</evidence>
<keyword evidence="3" id="KW-1185">Reference proteome</keyword>
<dbReference type="Gene3D" id="3.40.50.2300">
    <property type="match status" value="1"/>
</dbReference>
<organism evidence="2 3">
    <name type="scientific">Vespula pensylvanica</name>
    <name type="common">Western yellow jacket</name>
    <name type="synonym">Wasp</name>
    <dbReference type="NCBI Taxonomy" id="30213"/>
    <lineage>
        <taxon>Eukaryota</taxon>
        <taxon>Metazoa</taxon>
        <taxon>Ecdysozoa</taxon>
        <taxon>Arthropoda</taxon>
        <taxon>Hexapoda</taxon>
        <taxon>Insecta</taxon>
        <taxon>Pterygota</taxon>
        <taxon>Neoptera</taxon>
        <taxon>Endopterygota</taxon>
        <taxon>Hymenoptera</taxon>
        <taxon>Apocrita</taxon>
        <taxon>Aculeata</taxon>
        <taxon>Vespoidea</taxon>
        <taxon>Vespidae</taxon>
        <taxon>Vespinae</taxon>
        <taxon>Vespula</taxon>
    </lineage>
</organism>
<accession>A0A834NQJ6</accession>
<proteinExistence type="predicted"/>
<dbReference type="AlphaFoldDB" id="A0A834NQJ6"/>
<dbReference type="EMBL" id="JACSDY010000011">
    <property type="protein sequence ID" value="KAF7415713.1"/>
    <property type="molecule type" value="Genomic_DNA"/>
</dbReference>
<protein>
    <submittedName>
        <fullName evidence="2">Uncharacterized protein</fullName>
    </submittedName>
</protein>
<evidence type="ECO:0000256" key="1">
    <source>
        <dbReference type="SAM" id="MobiDB-lite"/>
    </source>
</evidence>
<feature type="region of interest" description="Disordered" evidence="1">
    <location>
        <begin position="1"/>
        <end position="27"/>
    </location>
</feature>
<dbReference type="Proteomes" id="UP000600918">
    <property type="component" value="Unassembled WGS sequence"/>
</dbReference>
<reference evidence="2" key="1">
    <citation type="journal article" date="2020" name="G3 (Bethesda)">
        <title>High-Quality Assemblies for Three Invasive Social Wasps from the &lt;i&gt;Vespula&lt;/i&gt; Genus.</title>
        <authorList>
            <person name="Harrop T.W.R."/>
            <person name="Guhlin J."/>
            <person name="McLaughlin G.M."/>
            <person name="Permina E."/>
            <person name="Stockwell P."/>
            <person name="Gilligan J."/>
            <person name="Le Lec M.F."/>
            <person name="Gruber M.A.M."/>
            <person name="Quinn O."/>
            <person name="Lovegrove M."/>
            <person name="Duncan E.J."/>
            <person name="Remnant E.J."/>
            <person name="Van Eeckhoven J."/>
            <person name="Graham B."/>
            <person name="Knapp R.A."/>
            <person name="Langford K.W."/>
            <person name="Kronenberg Z."/>
            <person name="Press M.O."/>
            <person name="Eacker S.M."/>
            <person name="Wilson-Rankin E.E."/>
            <person name="Purcell J."/>
            <person name="Lester P.J."/>
            <person name="Dearden P.K."/>
        </authorList>
    </citation>
    <scope>NUCLEOTIDE SEQUENCE</scope>
    <source>
        <strain evidence="2">Volc-1</strain>
    </source>
</reference>